<reference evidence="2 3" key="1">
    <citation type="submission" date="2016-10" db="EMBL/GenBank/DDBJ databases">
        <title>Comparative genome analysis of multiple Pseudomonas spp. focuses on biocontrol and plant growth promoting traits.</title>
        <authorList>
            <person name="Tao X.-Y."/>
            <person name="Taylor C.G."/>
        </authorList>
    </citation>
    <scope>NUCLEOTIDE SEQUENCE [LARGE SCALE GENOMIC DNA]</scope>
    <source>
        <strain evidence="2 3">36G2</strain>
    </source>
</reference>
<comment type="caution">
    <text evidence="2">The sequence shown here is derived from an EMBL/GenBank/DDBJ whole genome shotgun (WGS) entry which is preliminary data.</text>
</comment>
<dbReference type="Proteomes" id="UP000283619">
    <property type="component" value="Unassembled WGS sequence"/>
</dbReference>
<feature type="domain" description="DUF6429" evidence="1">
    <location>
        <begin position="5"/>
        <end position="73"/>
    </location>
</feature>
<sequence>MEYDDKLMEDAVLALLAALSSDDGNAWKGFDFEIMNRLHEQGFIGNPVNRNKSVWLTEEGLERGRAIAARLFGGSAQAEPANDSDTGVRAMSRANRAVVSAQHCASTFRQTKKKALLSKTFLNFGARGRL</sequence>
<dbReference type="AlphaFoldDB" id="A0A423NVX2"/>
<name>A0A423NVX2_PSEFL</name>
<gene>
    <name evidence="2" type="ORF">BK673_27100</name>
</gene>
<dbReference type="RefSeq" id="WP_221178926.1">
    <property type="nucleotide sequence ID" value="NZ_MOBZ01000023.1"/>
</dbReference>
<protein>
    <recommendedName>
        <fullName evidence="1">DUF6429 domain-containing protein</fullName>
    </recommendedName>
</protein>
<evidence type="ECO:0000313" key="3">
    <source>
        <dbReference type="Proteomes" id="UP000283619"/>
    </source>
</evidence>
<evidence type="ECO:0000259" key="1">
    <source>
        <dbReference type="Pfam" id="PF20008"/>
    </source>
</evidence>
<dbReference type="Pfam" id="PF20008">
    <property type="entry name" value="DUF6429"/>
    <property type="match status" value="1"/>
</dbReference>
<proteinExistence type="predicted"/>
<evidence type="ECO:0000313" key="2">
    <source>
        <dbReference type="EMBL" id="ROO02375.1"/>
    </source>
</evidence>
<dbReference type="InterPro" id="IPR045489">
    <property type="entry name" value="DUF6429"/>
</dbReference>
<accession>A0A423NVX2</accession>
<dbReference type="EMBL" id="MOBZ01000023">
    <property type="protein sequence ID" value="ROO02375.1"/>
    <property type="molecule type" value="Genomic_DNA"/>
</dbReference>
<organism evidence="2 3">
    <name type="scientific">Pseudomonas fluorescens</name>
    <dbReference type="NCBI Taxonomy" id="294"/>
    <lineage>
        <taxon>Bacteria</taxon>
        <taxon>Pseudomonadati</taxon>
        <taxon>Pseudomonadota</taxon>
        <taxon>Gammaproteobacteria</taxon>
        <taxon>Pseudomonadales</taxon>
        <taxon>Pseudomonadaceae</taxon>
        <taxon>Pseudomonas</taxon>
    </lineage>
</organism>